<gene>
    <name evidence="2" type="ORF">Q5761_05060</name>
</gene>
<dbReference type="EMBL" id="CP132508">
    <property type="protein sequence ID" value="WPD20014.1"/>
    <property type="molecule type" value="Genomic_DNA"/>
</dbReference>
<keyword evidence="3" id="KW-1185">Reference proteome</keyword>
<dbReference type="SUPFAM" id="SSF50346">
    <property type="entry name" value="PRC-barrel domain"/>
    <property type="match status" value="1"/>
</dbReference>
<dbReference type="InterPro" id="IPR027275">
    <property type="entry name" value="PRC-brl_dom"/>
</dbReference>
<dbReference type="Gene3D" id="2.30.30.240">
    <property type="entry name" value="PRC-barrel domain"/>
    <property type="match status" value="1"/>
</dbReference>
<dbReference type="Proteomes" id="UP001304683">
    <property type="component" value="Chromosome"/>
</dbReference>
<dbReference type="NCBIfam" id="TIGR02888">
    <property type="entry name" value="spore_YlmC_YmxH"/>
    <property type="match status" value="1"/>
</dbReference>
<organism evidence="2 3">
    <name type="scientific">Thermaerobacter composti</name>
    <dbReference type="NCBI Taxonomy" id="554949"/>
    <lineage>
        <taxon>Bacteria</taxon>
        <taxon>Bacillati</taxon>
        <taxon>Bacillota</taxon>
        <taxon>Clostridia</taxon>
        <taxon>Eubacteriales</taxon>
        <taxon>Clostridiales Family XVII. Incertae Sedis</taxon>
        <taxon>Thermaerobacter</taxon>
    </lineage>
</organism>
<dbReference type="InterPro" id="IPR011033">
    <property type="entry name" value="PRC_barrel-like_sf"/>
</dbReference>
<feature type="domain" description="PRC-barrel" evidence="1">
    <location>
        <begin position="2"/>
        <end position="76"/>
    </location>
</feature>
<accession>A0ABZ0QRU6</accession>
<dbReference type="InterPro" id="IPR014238">
    <property type="entry name" value="Spore_YlmC/YmxH"/>
</dbReference>
<evidence type="ECO:0000313" key="3">
    <source>
        <dbReference type="Proteomes" id="UP001304683"/>
    </source>
</evidence>
<reference evidence="2 3" key="1">
    <citation type="submission" date="2023-08" db="EMBL/GenBank/DDBJ databases">
        <title>Genome sequence of Thermaerobacter compostii strain Ins1, a spore-forming filamentous bacterium isolated from a deep geothermal reservoir.</title>
        <authorList>
            <person name="Bregnard D."/>
            <person name="Gonzalez D."/>
            <person name="Junier P."/>
        </authorList>
    </citation>
    <scope>NUCLEOTIDE SEQUENCE [LARGE SCALE GENOMIC DNA]</scope>
    <source>
        <strain evidence="2 3">Ins1</strain>
    </source>
</reference>
<dbReference type="RefSeq" id="WP_318751424.1">
    <property type="nucleotide sequence ID" value="NZ_CP132508.1"/>
</dbReference>
<evidence type="ECO:0000259" key="1">
    <source>
        <dbReference type="Pfam" id="PF05239"/>
    </source>
</evidence>
<name>A0ABZ0QRU6_9FIRM</name>
<dbReference type="Pfam" id="PF05239">
    <property type="entry name" value="PRC"/>
    <property type="match status" value="1"/>
</dbReference>
<proteinExistence type="predicted"/>
<evidence type="ECO:0000313" key="2">
    <source>
        <dbReference type="EMBL" id="WPD20014.1"/>
    </source>
</evidence>
<protein>
    <submittedName>
        <fullName evidence="2">YlmC/YmxH family sporulation protein</fullName>
    </submittedName>
</protein>
<sequence>MRWSQLAGKEIIDITHARRLGRVADADLVFDPATGQVLELRLAGPPRPFWRGGRRILAVPWSAIRRIGDDLVLVELPPAPPAPSEGGAGGAGAH</sequence>